<dbReference type="AlphaFoldDB" id="L9JKD0"/>
<dbReference type="Proteomes" id="UP000011518">
    <property type="component" value="Unassembled WGS sequence"/>
</dbReference>
<name>L9JKD0_TUPCH</name>
<dbReference type="GO" id="GO:0048012">
    <property type="term" value="P:hepatocyte growth factor receptor signaling pathway"/>
    <property type="evidence" value="ECO:0007669"/>
    <property type="project" value="InterPro"/>
</dbReference>
<dbReference type="InterPro" id="IPR034551">
    <property type="entry name" value="MUC20"/>
</dbReference>
<evidence type="ECO:0000313" key="3">
    <source>
        <dbReference type="Proteomes" id="UP000011518"/>
    </source>
</evidence>
<proteinExistence type="predicted"/>
<accession>L9JKD0</accession>
<feature type="compositionally biased region" description="Polar residues" evidence="1">
    <location>
        <begin position="142"/>
        <end position="156"/>
    </location>
</feature>
<dbReference type="InParanoid" id="L9JKD0"/>
<feature type="compositionally biased region" description="Polar residues" evidence="1">
    <location>
        <begin position="329"/>
        <end position="338"/>
    </location>
</feature>
<organism evidence="2 3">
    <name type="scientific">Tupaia chinensis</name>
    <name type="common">Chinese tree shrew</name>
    <name type="synonym">Tupaia belangeri chinensis</name>
    <dbReference type="NCBI Taxonomy" id="246437"/>
    <lineage>
        <taxon>Eukaryota</taxon>
        <taxon>Metazoa</taxon>
        <taxon>Chordata</taxon>
        <taxon>Craniata</taxon>
        <taxon>Vertebrata</taxon>
        <taxon>Euteleostomi</taxon>
        <taxon>Mammalia</taxon>
        <taxon>Eutheria</taxon>
        <taxon>Euarchontoglires</taxon>
        <taxon>Scandentia</taxon>
        <taxon>Tupaiidae</taxon>
        <taxon>Tupaia</taxon>
    </lineage>
</organism>
<feature type="compositionally biased region" description="Low complexity" evidence="1">
    <location>
        <begin position="250"/>
        <end position="267"/>
    </location>
</feature>
<dbReference type="PANTHER" id="PTHR37358">
    <property type="entry name" value="MUCIN-20"/>
    <property type="match status" value="1"/>
</dbReference>
<protein>
    <submittedName>
        <fullName evidence="2">Mucin-20</fullName>
    </submittedName>
</protein>
<sequence length="388" mass="39730">MPSMFVDVITTSEETPATRSSSTGTRMTAVETDPGCDPAEAIFDSLCTDDSSEEARRVTTDVLTLTHTTAEAEGLSPGSSASPASSVPAITTSQVLAPDLTTPANTFTYIEVTYHSKTEIETAATIPGSSDTGHTPTGGVKGSTSETAALPQSTEAVSHDPETMNFAEALSMASTAESATPDPRVDSPPPTTGTAERETIAATATTPSGVSVIVHTNSSEETAVPSVETLSYLKVSGVVMVSTEAGSTVGRAASSAGPPGYSSAEGATRNPSPSETSTPDNITTAPLSIGRSPLPSVHPSTPNSSRDTNTTLAKTIASSQASMKPPTATPTSSWTRQTTKVTASGEEGFLLLRLSVASPEDLTDPRVAERLMHQVLGSLGLLTLQGDQ</sequence>
<reference evidence="3" key="1">
    <citation type="submission" date="2012-07" db="EMBL/GenBank/DDBJ databases">
        <title>Genome of the Chinese tree shrew, a rising model animal genetically related to primates.</title>
        <authorList>
            <person name="Zhang G."/>
            <person name="Fan Y."/>
            <person name="Yao Y."/>
            <person name="Huang Z."/>
        </authorList>
    </citation>
    <scope>NUCLEOTIDE SEQUENCE [LARGE SCALE GENOMIC DNA]</scope>
</reference>
<evidence type="ECO:0000313" key="2">
    <source>
        <dbReference type="EMBL" id="ELW50966.1"/>
    </source>
</evidence>
<dbReference type="eggNOG" id="ENOG502SVUK">
    <property type="taxonomic scope" value="Eukaryota"/>
</dbReference>
<feature type="region of interest" description="Disordered" evidence="1">
    <location>
        <begin position="173"/>
        <end position="195"/>
    </location>
</feature>
<feature type="region of interest" description="Disordered" evidence="1">
    <location>
        <begin position="124"/>
        <end position="160"/>
    </location>
</feature>
<dbReference type="STRING" id="246437.L9JKD0"/>
<dbReference type="EMBL" id="KB320975">
    <property type="protein sequence ID" value="ELW50966.1"/>
    <property type="molecule type" value="Genomic_DNA"/>
</dbReference>
<evidence type="ECO:0000256" key="1">
    <source>
        <dbReference type="SAM" id="MobiDB-lite"/>
    </source>
</evidence>
<dbReference type="FunCoup" id="L9JKD0">
    <property type="interactions" value="47"/>
</dbReference>
<feature type="compositionally biased region" description="Polar residues" evidence="1">
    <location>
        <begin position="298"/>
        <end position="322"/>
    </location>
</feature>
<keyword evidence="3" id="KW-1185">Reference proteome</keyword>
<feature type="compositionally biased region" description="Polar residues" evidence="1">
    <location>
        <begin position="269"/>
        <end position="286"/>
    </location>
</feature>
<feature type="region of interest" description="Disordered" evidence="1">
    <location>
        <begin position="249"/>
        <end position="338"/>
    </location>
</feature>
<gene>
    <name evidence="2" type="ORF">TREES_T100021710</name>
</gene>
<feature type="compositionally biased region" description="Polar residues" evidence="1">
    <location>
        <begin position="9"/>
        <end position="26"/>
    </location>
</feature>
<reference evidence="3" key="2">
    <citation type="journal article" date="2013" name="Nat. Commun.">
        <title>Genome of the Chinese tree shrew.</title>
        <authorList>
            <person name="Fan Y."/>
            <person name="Huang Z.Y."/>
            <person name="Cao C.C."/>
            <person name="Chen C.S."/>
            <person name="Chen Y.X."/>
            <person name="Fan D.D."/>
            <person name="He J."/>
            <person name="Hou H.L."/>
            <person name="Hu L."/>
            <person name="Hu X.T."/>
            <person name="Jiang X.T."/>
            <person name="Lai R."/>
            <person name="Lang Y.S."/>
            <person name="Liang B."/>
            <person name="Liao S.G."/>
            <person name="Mu D."/>
            <person name="Ma Y.Y."/>
            <person name="Niu Y.Y."/>
            <person name="Sun X.Q."/>
            <person name="Xia J.Q."/>
            <person name="Xiao J."/>
            <person name="Xiong Z.Q."/>
            <person name="Xu L."/>
            <person name="Yang L."/>
            <person name="Zhang Y."/>
            <person name="Zhao W."/>
            <person name="Zhao X.D."/>
            <person name="Zheng Y.T."/>
            <person name="Zhou J.M."/>
            <person name="Zhu Y.B."/>
            <person name="Zhang G.J."/>
            <person name="Wang J."/>
            <person name="Yao Y.G."/>
        </authorList>
    </citation>
    <scope>NUCLEOTIDE SEQUENCE [LARGE SCALE GENOMIC DNA]</scope>
</reference>
<dbReference type="PANTHER" id="PTHR37358:SF1">
    <property type="entry name" value="MUCIN-20"/>
    <property type="match status" value="1"/>
</dbReference>
<feature type="region of interest" description="Disordered" evidence="1">
    <location>
        <begin position="1"/>
        <end position="33"/>
    </location>
</feature>